<organism evidence="2 3">
    <name type="scientific">Pyrobaculum ferrireducens</name>
    <dbReference type="NCBI Taxonomy" id="1104324"/>
    <lineage>
        <taxon>Archaea</taxon>
        <taxon>Thermoproteota</taxon>
        <taxon>Thermoprotei</taxon>
        <taxon>Thermoproteales</taxon>
        <taxon>Thermoproteaceae</taxon>
        <taxon>Pyrobaculum</taxon>
    </lineage>
</organism>
<protein>
    <submittedName>
        <fullName evidence="2">Uncharacterized protein</fullName>
    </submittedName>
</protein>
<keyword evidence="1" id="KW-0812">Transmembrane</keyword>
<sequence>MSRRVAWVFAYVVFLLLELLVVYLDLPLRTTLMEIYLLLWFFAGLLFGRGVGRVASLVFYMLGALASGVVVYSLGYLYRFMVPPLYPKPIYGVPSPLDVPVYVAGFYVWWRIQCVAKRWGGELSCPRQRRISQS</sequence>
<keyword evidence="3" id="KW-1185">Reference proteome</keyword>
<dbReference type="KEGG" id="pyr:P186_0166"/>
<dbReference type="BioCyc" id="PSP1104324:GJSN-159-MONOMER"/>
<feature type="transmembrane region" description="Helical" evidence="1">
    <location>
        <begin position="6"/>
        <end position="26"/>
    </location>
</feature>
<keyword evidence="1" id="KW-0472">Membrane</keyword>
<evidence type="ECO:0000313" key="3">
    <source>
        <dbReference type="Proteomes" id="UP000005867"/>
    </source>
</evidence>
<dbReference type="Proteomes" id="UP000005867">
    <property type="component" value="Chromosome"/>
</dbReference>
<keyword evidence="1" id="KW-1133">Transmembrane helix</keyword>
<dbReference type="HOGENOM" id="CLU_1891515_0_0_2"/>
<dbReference type="AlphaFoldDB" id="G7VEK3"/>
<name>G7VEK3_9CREN</name>
<gene>
    <name evidence="2" type="ORF">P186_0166</name>
</gene>
<feature type="transmembrane region" description="Helical" evidence="1">
    <location>
        <begin position="57"/>
        <end position="78"/>
    </location>
</feature>
<reference evidence="2 3" key="1">
    <citation type="journal article" date="2012" name="J. Bacteriol.">
        <title>Complete genome sequence of strain 1860, a crenarchaeon of the genus pyrobaculum able to grow with various electron acceptors.</title>
        <authorList>
            <person name="Mardanov A.V."/>
            <person name="Gumerov V.M."/>
            <person name="Slobodkina G.B."/>
            <person name="Beletsky A.V."/>
            <person name="Bonch-Osmolovskaya E.A."/>
            <person name="Ravin N.V."/>
            <person name="Skryabin K.G."/>
        </authorList>
    </citation>
    <scope>NUCLEOTIDE SEQUENCE [LARGE SCALE GENOMIC DNA]</scope>
    <source>
        <strain evidence="2 3">1860</strain>
    </source>
</reference>
<dbReference type="eggNOG" id="arCOG09771">
    <property type="taxonomic scope" value="Archaea"/>
</dbReference>
<evidence type="ECO:0000313" key="2">
    <source>
        <dbReference type="EMBL" id="AET31627.1"/>
    </source>
</evidence>
<proteinExistence type="predicted"/>
<dbReference type="EMBL" id="CP003098">
    <property type="protein sequence ID" value="AET31627.1"/>
    <property type="molecule type" value="Genomic_DNA"/>
</dbReference>
<accession>G7VEK3</accession>
<feature type="transmembrane region" description="Helical" evidence="1">
    <location>
        <begin position="33"/>
        <end position="51"/>
    </location>
</feature>
<evidence type="ECO:0000256" key="1">
    <source>
        <dbReference type="SAM" id="Phobius"/>
    </source>
</evidence>